<dbReference type="AlphaFoldDB" id="A0A6A6ZY71"/>
<dbReference type="OrthoDB" id="4652467at2759"/>
<gene>
    <name evidence="2" type="ORF">CC86DRAFT_295294</name>
</gene>
<feature type="chain" id="PRO_5025500677" evidence="1">
    <location>
        <begin position="20"/>
        <end position="93"/>
    </location>
</feature>
<proteinExistence type="predicted"/>
<organism evidence="2 3">
    <name type="scientific">Ophiobolus disseminans</name>
    <dbReference type="NCBI Taxonomy" id="1469910"/>
    <lineage>
        <taxon>Eukaryota</taxon>
        <taxon>Fungi</taxon>
        <taxon>Dikarya</taxon>
        <taxon>Ascomycota</taxon>
        <taxon>Pezizomycotina</taxon>
        <taxon>Dothideomycetes</taxon>
        <taxon>Pleosporomycetidae</taxon>
        <taxon>Pleosporales</taxon>
        <taxon>Pleosporineae</taxon>
        <taxon>Phaeosphaeriaceae</taxon>
        <taxon>Ophiobolus</taxon>
    </lineage>
</organism>
<keyword evidence="1" id="KW-0732">Signal</keyword>
<dbReference type="Proteomes" id="UP000799424">
    <property type="component" value="Unassembled WGS sequence"/>
</dbReference>
<reference evidence="2" key="1">
    <citation type="journal article" date="2020" name="Stud. Mycol.">
        <title>101 Dothideomycetes genomes: a test case for predicting lifestyles and emergence of pathogens.</title>
        <authorList>
            <person name="Haridas S."/>
            <person name="Albert R."/>
            <person name="Binder M."/>
            <person name="Bloem J."/>
            <person name="Labutti K."/>
            <person name="Salamov A."/>
            <person name="Andreopoulos B."/>
            <person name="Baker S."/>
            <person name="Barry K."/>
            <person name="Bills G."/>
            <person name="Bluhm B."/>
            <person name="Cannon C."/>
            <person name="Castanera R."/>
            <person name="Culley D."/>
            <person name="Daum C."/>
            <person name="Ezra D."/>
            <person name="Gonzalez J."/>
            <person name="Henrissat B."/>
            <person name="Kuo A."/>
            <person name="Liang C."/>
            <person name="Lipzen A."/>
            <person name="Lutzoni F."/>
            <person name="Magnuson J."/>
            <person name="Mondo S."/>
            <person name="Nolan M."/>
            <person name="Ohm R."/>
            <person name="Pangilinan J."/>
            <person name="Park H.-J."/>
            <person name="Ramirez L."/>
            <person name="Alfaro M."/>
            <person name="Sun H."/>
            <person name="Tritt A."/>
            <person name="Yoshinaga Y."/>
            <person name="Zwiers L.-H."/>
            <person name="Turgeon B."/>
            <person name="Goodwin S."/>
            <person name="Spatafora J."/>
            <person name="Crous P."/>
            <person name="Grigoriev I."/>
        </authorList>
    </citation>
    <scope>NUCLEOTIDE SEQUENCE</scope>
    <source>
        <strain evidence="2">CBS 113818</strain>
    </source>
</reference>
<feature type="signal peptide" evidence="1">
    <location>
        <begin position="1"/>
        <end position="19"/>
    </location>
</feature>
<sequence>MQFQITTLTLSLLAALTTAAPSSLESRQGGYYNSVGYKYSGPGCNSQTLIFADPIFGSGGYCQALDRSGNGTPIVSYLTSSIADGCSGELSRC</sequence>
<protein>
    <submittedName>
        <fullName evidence="2">Uncharacterized protein</fullName>
    </submittedName>
</protein>
<accession>A0A6A6ZY71</accession>
<name>A0A6A6ZY71_9PLEO</name>
<dbReference type="EMBL" id="MU006228">
    <property type="protein sequence ID" value="KAF2825357.1"/>
    <property type="molecule type" value="Genomic_DNA"/>
</dbReference>
<evidence type="ECO:0000256" key="1">
    <source>
        <dbReference type="SAM" id="SignalP"/>
    </source>
</evidence>
<evidence type="ECO:0000313" key="3">
    <source>
        <dbReference type="Proteomes" id="UP000799424"/>
    </source>
</evidence>
<evidence type="ECO:0000313" key="2">
    <source>
        <dbReference type="EMBL" id="KAF2825357.1"/>
    </source>
</evidence>
<keyword evidence="3" id="KW-1185">Reference proteome</keyword>